<dbReference type="Pfam" id="PF02452">
    <property type="entry name" value="PemK_toxin"/>
    <property type="match status" value="1"/>
</dbReference>
<name>A0A2T1D3H2_9CYAN</name>
<dbReference type="RefSeq" id="WP_073075220.1">
    <property type="nucleotide sequence ID" value="NZ_MPPI01000067.1"/>
</dbReference>
<evidence type="ECO:0000256" key="2">
    <source>
        <dbReference type="ARBA" id="ARBA00022649"/>
    </source>
</evidence>
<dbReference type="InterPro" id="IPR003477">
    <property type="entry name" value="PemK-like"/>
</dbReference>
<accession>A0A2T1D3H2</accession>
<dbReference type="Proteomes" id="UP000238634">
    <property type="component" value="Unassembled WGS sequence"/>
</dbReference>
<evidence type="ECO:0000313" key="3">
    <source>
        <dbReference type="EMBL" id="PSB15029.1"/>
    </source>
</evidence>
<dbReference type="InterPro" id="IPR011067">
    <property type="entry name" value="Plasmid_toxin/cell-grow_inhib"/>
</dbReference>
<dbReference type="STRING" id="1920490.GCA_001895925_03326"/>
<comment type="caution">
    <text evidence="3">The sequence shown here is derived from an EMBL/GenBank/DDBJ whole genome shotgun (WGS) entry which is preliminary data.</text>
</comment>
<dbReference type="SUPFAM" id="SSF50118">
    <property type="entry name" value="Cell growth inhibitor/plasmid maintenance toxic component"/>
    <property type="match status" value="1"/>
</dbReference>
<dbReference type="Gene3D" id="2.30.30.110">
    <property type="match status" value="1"/>
</dbReference>
<dbReference type="EMBL" id="PVWG01000071">
    <property type="protein sequence ID" value="PSB15029.1"/>
    <property type="molecule type" value="Genomic_DNA"/>
</dbReference>
<dbReference type="OrthoDB" id="129822at2"/>
<reference evidence="3 4" key="1">
    <citation type="submission" date="2018-02" db="EMBL/GenBank/DDBJ databases">
        <authorList>
            <person name="Cohen D.B."/>
            <person name="Kent A.D."/>
        </authorList>
    </citation>
    <scope>NUCLEOTIDE SEQUENCE [LARGE SCALE GENOMIC DNA]</scope>
    <source>
        <strain evidence="3 4">ULC007</strain>
    </source>
</reference>
<reference evidence="3 4" key="2">
    <citation type="submission" date="2018-03" db="EMBL/GenBank/DDBJ databases">
        <title>The ancient ancestry and fast evolution of plastids.</title>
        <authorList>
            <person name="Moore K.R."/>
            <person name="Magnabosco C."/>
            <person name="Momper L."/>
            <person name="Gold D.A."/>
            <person name="Bosak T."/>
            <person name="Fournier G.P."/>
        </authorList>
    </citation>
    <scope>NUCLEOTIDE SEQUENCE [LARGE SCALE GENOMIC DNA]</scope>
    <source>
        <strain evidence="3 4">ULC007</strain>
    </source>
</reference>
<keyword evidence="2" id="KW-1277">Toxin-antitoxin system</keyword>
<sequence length="110" mass="12440">MAKFIRGDVIIVPFPFSDLTQTKRRPALVVAPLAGDDVILCQITSQATRDDYAITLTRDDFISGELNQVSNIRPNRIFTADQNIILYSVGRLQSERLEQVIIKIIEILRP</sequence>
<proteinExistence type="inferred from homology"/>
<gene>
    <name evidence="3" type="ORF">C7B65_25430</name>
</gene>
<evidence type="ECO:0000256" key="1">
    <source>
        <dbReference type="ARBA" id="ARBA00007521"/>
    </source>
</evidence>
<keyword evidence="4" id="KW-1185">Reference proteome</keyword>
<dbReference type="AlphaFoldDB" id="A0A2T1D3H2"/>
<evidence type="ECO:0000313" key="4">
    <source>
        <dbReference type="Proteomes" id="UP000238634"/>
    </source>
</evidence>
<dbReference type="GO" id="GO:0003677">
    <property type="term" value="F:DNA binding"/>
    <property type="evidence" value="ECO:0007669"/>
    <property type="project" value="InterPro"/>
</dbReference>
<comment type="similarity">
    <text evidence="1">Belongs to the PemK/MazF family.</text>
</comment>
<organism evidence="3 4">
    <name type="scientific">Phormidesmis priestleyi ULC007</name>
    <dbReference type="NCBI Taxonomy" id="1920490"/>
    <lineage>
        <taxon>Bacteria</taxon>
        <taxon>Bacillati</taxon>
        <taxon>Cyanobacteriota</taxon>
        <taxon>Cyanophyceae</taxon>
        <taxon>Leptolyngbyales</taxon>
        <taxon>Leptolyngbyaceae</taxon>
        <taxon>Phormidesmis</taxon>
    </lineage>
</organism>
<protein>
    <submittedName>
        <fullName evidence="3">Type II toxin-antitoxin system PemK/MazF family toxin</fullName>
    </submittedName>
</protein>